<feature type="transmembrane region" description="Helical" evidence="1">
    <location>
        <begin position="34"/>
        <end position="55"/>
    </location>
</feature>
<gene>
    <name evidence="2" type="ORF">A3C72_03380</name>
</gene>
<proteinExistence type="predicted"/>
<evidence type="ECO:0000313" key="2">
    <source>
        <dbReference type="EMBL" id="OHA22442.1"/>
    </source>
</evidence>
<sequence length="251" mass="28102">MAEGQDDKLKEKILGKILSGNVSMKPKMVFSLRLAALIIVALLVTIVSIFLFNFILFSIRINSQDILLGFGQRGFVAFLAFFPWHLLFIDLMLVAVLELLLRQFRLGYKTPVVYLMLGLIVVSFSIGAYVDRVGGVNERFFMRNGQPHLPSLFREEGRGFRGARHLGLTLCKCTIISIEGNVVYASDLRNVSTIMKIVFPADSSYATTSSLKVGDRIFVAGDEKDGVIEAFGVRKMIENSSRPFKIFHPEN</sequence>
<keyword evidence="1" id="KW-0472">Membrane</keyword>
<dbReference type="EMBL" id="MHRK01000053">
    <property type="protein sequence ID" value="OHA22442.1"/>
    <property type="molecule type" value="Genomic_DNA"/>
</dbReference>
<evidence type="ECO:0000256" key="1">
    <source>
        <dbReference type="SAM" id="Phobius"/>
    </source>
</evidence>
<dbReference type="STRING" id="1802306.A3C72_03380"/>
<comment type="caution">
    <text evidence="2">The sequence shown here is derived from an EMBL/GenBank/DDBJ whole genome shotgun (WGS) entry which is preliminary data.</text>
</comment>
<dbReference type="Proteomes" id="UP000177130">
    <property type="component" value="Unassembled WGS sequence"/>
</dbReference>
<evidence type="ECO:0000313" key="3">
    <source>
        <dbReference type="Proteomes" id="UP000177130"/>
    </source>
</evidence>
<protein>
    <submittedName>
        <fullName evidence="2">Uncharacterized protein</fullName>
    </submittedName>
</protein>
<keyword evidence="1" id="KW-1133">Transmembrane helix</keyword>
<feature type="transmembrane region" description="Helical" evidence="1">
    <location>
        <begin position="75"/>
        <end position="100"/>
    </location>
</feature>
<dbReference type="AlphaFoldDB" id="A0A1G2MHG6"/>
<name>A0A1G2MHG6_9BACT</name>
<accession>A0A1G2MHG6</accession>
<keyword evidence="1" id="KW-0812">Transmembrane</keyword>
<organism evidence="2 3">
    <name type="scientific">Candidatus Taylorbacteria bacterium RIFCSPHIGHO2_02_FULL_43_32b</name>
    <dbReference type="NCBI Taxonomy" id="1802306"/>
    <lineage>
        <taxon>Bacteria</taxon>
        <taxon>Candidatus Tayloriibacteriota</taxon>
    </lineage>
</organism>
<reference evidence="2 3" key="1">
    <citation type="journal article" date="2016" name="Nat. Commun.">
        <title>Thousands of microbial genomes shed light on interconnected biogeochemical processes in an aquifer system.</title>
        <authorList>
            <person name="Anantharaman K."/>
            <person name="Brown C.T."/>
            <person name="Hug L.A."/>
            <person name="Sharon I."/>
            <person name="Castelle C.J."/>
            <person name="Probst A.J."/>
            <person name="Thomas B.C."/>
            <person name="Singh A."/>
            <person name="Wilkins M.J."/>
            <person name="Karaoz U."/>
            <person name="Brodie E.L."/>
            <person name="Williams K.H."/>
            <person name="Hubbard S.S."/>
            <person name="Banfield J.F."/>
        </authorList>
    </citation>
    <scope>NUCLEOTIDE SEQUENCE [LARGE SCALE GENOMIC DNA]</scope>
</reference>
<feature type="transmembrane region" description="Helical" evidence="1">
    <location>
        <begin position="112"/>
        <end position="130"/>
    </location>
</feature>